<dbReference type="InterPro" id="IPR000121">
    <property type="entry name" value="PEP_util_C"/>
</dbReference>
<evidence type="ECO:0000256" key="2">
    <source>
        <dbReference type="ARBA" id="ARBA00001946"/>
    </source>
</evidence>
<dbReference type="PROSITE" id="PS00370">
    <property type="entry name" value="PEP_ENZYMES_PHOS_SITE"/>
    <property type="match status" value="1"/>
</dbReference>
<evidence type="ECO:0000256" key="6">
    <source>
        <dbReference type="ARBA" id="ARBA00012232"/>
    </source>
</evidence>
<keyword evidence="24" id="KW-0670">Pyruvate</keyword>
<organism evidence="24 25">
    <name type="scientific">Thermanaerosceptrum fracticalcis</name>
    <dbReference type="NCBI Taxonomy" id="1712410"/>
    <lineage>
        <taxon>Bacteria</taxon>
        <taxon>Bacillati</taxon>
        <taxon>Bacillota</taxon>
        <taxon>Clostridia</taxon>
        <taxon>Eubacteriales</taxon>
        <taxon>Peptococcaceae</taxon>
        <taxon>Thermanaerosceptrum</taxon>
    </lineage>
</organism>
<evidence type="ECO:0000256" key="9">
    <source>
        <dbReference type="ARBA" id="ARBA00022490"/>
    </source>
</evidence>
<name>A0A7G6E0T8_THEFR</name>
<keyword evidence="15 17" id="KW-0460">Magnesium</keyword>
<dbReference type="InterPro" id="IPR008279">
    <property type="entry name" value="PEP-util_enz_mobile_dom"/>
</dbReference>
<feature type="domain" description="Phosphotransferase system enzyme I N-terminal" evidence="23">
    <location>
        <begin position="7"/>
        <end position="132"/>
    </location>
</feature>
<feature type="active site" description="Tele-phosphohistidine intermediate" evidence="18">
    <location>
        <position position="195"/>
    </location>
</feature>
<evidence type="ECO:0000256" key="12">
    <source>
        <dbReference type="ARBA" id="ARBA00022683"/>
    </source>
</evidence>
<feature type="active site" description="Proton donor" evidence="18">
    <location>
        <position position="508"/>
    </location>
</feature>
<evidence type="ECO:0000313" key="25">
    <source>
        <dbReference type="Proteomes" id="UP000515847"/>
    </source>
</evidence>
<feature type="binding site" evidence="19">
    <location>
        <begin position="460"/>
        <end position="461"/>
    </location>
    <ligand>
        <name>phosphoenolpyruvate</name>
        <dbReference type="ChEBI" id="CHEBI:58702"/>
    </ligand>
</feature>
<dbReference type="KEGG" id="tfr:BR63_04830"/>
<comment type="function">
    <text evidence="3 17">General (non sugar-specific) component of the phosphoenolpyruvate-dependent sugar phosphotransferase system (sugar PTS). This major carbohydrate active-transport system catalyzes the phosphorylation of incoming sugar substrates concomitantly with their translocation across the cell membrane. Enzyme I transfers the phosphoryl group from phosphoenolpyruvate (PEP) to the phosphoryl carrier protein (HPr).</text>
</comment>
<dbReference type="InterPro" id="IPR008731">
    <property type="entry name" value="PTS_EIN"/>
</dbReference>
<accession>A0A7G6E0T8</accession>
<sequence length="579" mass="64497">MAGITLRGTGVSEGIRLGKVLLYKPFDNQMRSVRETIAAAEINFELGRLQLAKEKSYQELAELIELTRRELGKDKAAILIAQQAFLNDPAFCPEMEKKIQQQRYPAEKAVNEVVEQFASLFAGMNDEYLRERAADVRDVGKRLISHLQGKKGLQLADIQEEVILAAEDLAPSDTVQLNKKYVLGFVTKTGGKTSHTAILSRSLGIPAVVGLGENFDQITDGVFLIIDGGTGECIVNPHEEIIKEYKAKRKREEEALCELEQFTFKPAVTTDGFRVEIAANIGTPAEAKTALEHGAEGIGLYRTEFLFMNETQMPSEEKQFQAYKEVVSTMGGKPVIIRTLDIGGDKELPYLSLPKEMNPFLGYRAIRLSLDRKELLITQLRAILRASSYGKVKIMFPMISSLEEWRQAKAIFEEVKNQLAKEGILFDSSVEVGIMVEVPSTAILADQFAKEVDFFSIGTNDLVQYTLAVDRMNEKVGYLYDHFHPAVIRLVKQVIEASHQEGKWTGMCGGMVGDPLAAPLLIGLGLDEWSMVAGAIKKVKQIIIQSKREECEKLIEGILELGTTGEVRQRLEEFLKGLF</sequence>
<dbReference type="InterPro" id="IPR018274">
    <property type="entry name" value="PEP_util_AS"/>
</dbReference>
<dbReference type="PIRSF" id="PIRSF000732">
    <property type="entry name" value="PTS_enzyme_I"/>
    <property type="match status" value="1"/>
</dbReference>
<comment type="similarity">
    <text evidence="5 17">Belongs to the PEP-utilizing enzyme family.</text>
</comment>
<dbReference type="RefSeq" id="WP_034419821.1">
    <property type="nucleotide sequence ID" value="NZ_CP045798.1"/>
</dbReference>
<evidence type="ECO:0000256" key="16">
    <source>
        <dbReference type="ARBA" id="ARBA00033235"/>
    </source>
</evidence>
<dbReference type="InterPro" id="IPR006318">
    <property type="entry name" value="PTS_EI-like"/>
</dbReference>
<gene>
    <name evidence="24" type="primary">ptsP</name>
    <name evidence="24" type="ORF">BR63_04830</name>
</gene>
<proteinExistence type="inferred from homology"/>
<keyword evidence="11 17" id="KW-0808">Transferase</keyword>
<dbReference type="GO" id="GO:0046872">
    <property type="term" value="F:metal ion binding"/>
    <property type="evidence" value="ECO:0007669"/>
    <property type="project" value="UniProtKB-KW"/>
</dbReference>
<keyword evidence="13 17" id="KW-0479">Metal-binding</keyword>
<evidence type="ECO:0000256" key="1">
    <source>
        <dbReference type="ARBA" id="ARBA00000683"/>
    </source>
</evidence>
<keyword evidence="8 17" id="KW-0813">Transport</keyword>
<dbReference type="Pfam" id="PF05524">
    <property type="entry name" value="PEP-utilisers_N"/>
    <property type="match status" value="1"/>
</dbReference>
<dbReference type="InterPro" id="IPR015813">
    <property type="entry name" value="Pyrv/PenolPyrv_kinase-like_dom"/>
</dbReference>
<dbReference type="PROSITE" id="PS00742">
    <property type="entry name" value="PEP_ENZYMES_2"/>
    <property type="match status" value="1"/>
</dbReference>
<dbReference type="OrthoDB" id="9765468at2"/>
<keyword evidence="12 17" id="KW-0598">Phosphotransferase system</keyword>
<dbReference type="SUPFAM" id="SSF47831">
    <property type="entry name" value="Enzyme I of the PEP:sugar phosphotransferase system HPr-binding (sub)domain"/>
    <property type="match status" value="1"/>
</dbReference>
<dbReference type="AlphaFoldDB" id="A0A7G6E0T8"/>
<evidence type="ECO:0000313" key="24">
    <source>
        <dbReference type="EMBL" id="QNB45692.1"/>
    </source>
</evidence>
<dbReference type="InterPro" id="IPR024692">
    <property type="entry name" value="PTS_EI"/>
</dbReference>
<evidence type="ECO:0000256" key="14">
    <source>
        <dbReference type="ARBA" id="ARBA00022777"/>
    </source>
</evidence>
<dbReference type="InterPro" id="IPR023151">
    <property type="entry name" value="PEP_util_CS"/>
</dbReference>
<dbReference type="PANTHER" id="PTHR46244">
    <property type="entry name" value="PHOSPHOENOLPYRUVATE-PROTEIN PHOSPHOTRANSFERASE"/>
    <property type="match status" value="1"/>
</dbReference>
<feature type="domain" description="PEP-utilising enzyme C-terminal" evidence="22">
    <location>
        <begin position="259"/>
        <end position="546"/>
    </location>
</feature>
<dbReference type="FunFam" id="3.20.20.60:FF:000007">
    <property type="entry name" value="Phosphoenolpyruvate-protein phosphotransferase"/>
    <property type="match status" value="1"/>
</dbReference>
<dbReference type="NCBIfam" id="TIGR01417">
    <property type="entry name" value="PTS_I_fam"/>
    <property type="match status" value="1"/>
</dbReference>
<feature type="binding site" evidence="20">
    <location>
        <position position="437"/>
    </location>
    <ligand>
        <name>Mg(2+)</name>
        <dbReference type="ChEBI" id="CHEBI:18420"/>
    </ligand>
</feature>
<evidence type="ECO:0000259" key="21">
    <source>
        <dbReference type="Pfam" id="PF00391"/>
    </source>
</evidence>
<dbReference type="InterPro" id="IPR040442">
    <property type="entry name" value="Pyrv_kinase-like_dom_sf"/>
</dbReference>
<feature type="binding site" evidence="19">
    <location>
        <position position="471"/>
    </location>
    <ligand>
        <name>phosphoenolpyruvate</name>
        <dbReference type="ChEBI" id="CHEBI:58702"/>
    </ligand>
</feature>
<evidence type="ECO:0000256" key="17">
    <source>
        <dbReference type="PIRNR" id="PIRNR000732"/>
    </source>
</evidence>
<evidence type="ECO:0000256" key="3">
    <source>
        <dbReference type="ARBA" id="ARBA00002728"/>
    </source>
</evidence>
<dbReference type="InterPro" id="IPR036618">
    <property type="entry name" value="PtsI_HPr-bd_sf"/>
</dbReference>
<dbReference type="SUPFAM" id="SSF51621">
    <property type="entry name" value="Phosphoenolpyruvate/pyruvate domain"/>
    <property type="match status" value="1"/>
</dbReference>
<evidence type="ECO:0000256" key="10">
    <source>
        <dbReference type="ARBA" id="ARBA00022597"/>
    </source>
</evidence>
<keyword evidence="10 17" id="KW-0762">Sugar transport</keyword>
<evidence type="ECO:0000256" key="5">
    <source>
        <dbReference type="ARBA" id="ARBA00007837"/>
    </source>
</evidence>
<dbReference type="Gene3D" id="3.50.30.10">
    <property type="entry name" value="Phosphohistidine domain"/>
    <property type="match status" value="1"/>
</dbReference>
<dbReference type="InterPro" id="IPR036637">
    <property type="entry name" value="Phosphohistidine_dom_sf"/>
</dbReference>
<comment type="subcellular location">
    <subcellularLocation>
        <location evidence="4 17">Cytoplasm</location>
    </subcellularLocation>
</comment>
<dbReference type="SUPFAM" id="SSF52009">
    <property type="entry name" value="Phosphohistidine domain"/>
    <property type="match status" value="1"/>
</dbReference>
<evidence type="ECO:0000256" key="13">
    <source>
        <dbReference type="ARBA" id="ARBA00022723"/>
    </source>
</evidence>
<keyword evidence="14 17" id="KW-0418">Kinase</keyword>
<feature type="binding site" evidence="20">
    <location>
        <position position="461"/>
    </location>
    <ligand>
        <name>Mg(2+)</name>
        <dbReference type="ChEBI" id="CHEBI:18420"/>
    </ligand>
</feature>
<protein>
    <recommendedName>
        <fullName evidence="7 17">Phosphoenolpyruvate-protein phosphotransferase</fullName>
        <ecNumber evidence="6 17">2.7.3.9</ecNumber>
    </recommendedName>
    <alternativeName>
        <fullName evidence="16 17">Phosphotransferase system, enzyme I</fullName>
    </alternativeName>
</protein>
<comment type="catalytic activity">
    <reaction evidence="1 17">
        <text>L-histidyl-[protein] + phosphoenolpyruvate = N(pros)-phospho-L-histidyl-[protein] + pyruvate</text>
        <dbReference type="Rhea" id="RHEA:23880"/>
        <dbReference type="Rhea" id="RHEA-COMP:9745"/>
        <dbReference type="Rhea" id="RHEA-COMP:9746"/>
        <dbReference type="ChEBI" id="CHEBI:15361"/>
        <dbReference type="ChEBI" id="CHEBI:29979"/>
        <dbReference type="ChEBI" id="CHEBI:58702"/>
        <dbReference type="ChEBI" id="CHEBI:64837"/>
        <dbReference type="EC" id="2.7.3.9"/>
    </reaction>
</comment>
<evidence type="ECO:0000259" key="22">
    <source>
        <dbReference type="Pfam" id="PF02896"/>
    </source>
</evidence>
<feature type="domain" description="PEP-utilising enzyme mobile" evidence="21">
    <location>
        <begin position="158"/>
        <end position="231"/>
    </location>
</feature>
<dbReference type="InterPro" id="IPR050499">
    <property type="entry name" value="PEP-utilizing_PTS_enzyme"/>
</dbReference>
<dbReference type="GO" id="GO:0009401">
    <property type="term" value="P:phosphoenolpyruvate-dependent sugar phosphotransferase system"/>
    <property type="evidence" value="ECO:0007669"/>
    <property type="project" value="UniProtKB-KW"/>
</dbReference>
<dbReference type="GO" id="GO:0008965">
    <property type="term" value="F:phosphoenolpyruvate-protein phosphotransferase activity"/>
    <property type="evidence" value="ECO:0007669"/>
    <property type="project" value="UniProtKB-EC"/>
</dbReference>
<evidence type="ECO:0000256" key="8">
    <source>
        <dbReference type="ARBA" id="ARBA00022448"/>
    </source>
</evidence>
<dbReference type="Pfam" id="PF02896">
    <property type="entry name" value="PEP-utilizers_C"/>
    <property type="match status" value="1"/>
</dbReference>
<dbReference type="Pfam" id="PF00391">
    <property type="entry name" value="PEP-utilizers"/>
    <property type="match status" value="1"/>
</dbReference>
<feature type="binding site" evidence="19">
    <location>
        <position position="338"/>
    </location>
    <ligand>
        <name>phosphoenolpyruvate</name>
        <dbReference type="ChEBI" id="CHEBI:58702"/>
    </ligand>
</feature>
<evidence type="ECO:0000256" key="19">
    <source>
        <dbReference type="PIRSR" id="PIRSR000732-2"/>
    </source>
</evidence>
<dbReference type="Gene3D" id="1.10.274.10">
    <property type="entry name" value="PtsI, HPr-binding domain"/>
    <property type="match status" value="1"/>
</dbReference>
<feature type="binding site" evidence="19">
    <location>
        <position position="302"/>
    </location>
    <ligand>
        <name>phosphoenolpyruvate</name>
        <dbReference type="ChEBI" id="CHEBI:58702"/>
    </ligand>
</feature>
<comment type="cofactor">
    <cofactor evidence="2 17 20">
        <name>Mg(2+)</name>
        <dbReference type="ChEBI" id="CHEBI:18420"/>
    </cofactor>
</comment>
<evidence type="ECO:0000256" key="7">
    <source>
        <dbReference type="ARBA" id="ARBA00016544"/>
    </source>
</evidence>
<dbReference type="EC" id="2.7.3.9" evidence="6 17"/>
<dbReference type="PRINTS" id="PR01736">
    <property type="entry name" value="PHPHTRNFRASE"/>
</dbReference>
<keyword evidence="25" id="KW-1185">Reference proteome</keyword>
<evidence type="ECO:0000256" key="11">
    <source>
        <dbReference type="ARBA" id="ARBA00022679"/>
    </source>
</evidence>
<dbReference type="PANTHER" id="PTHR46244:SF3">
    <property type="entry name" value="PHOSPHOENOLPYRUVATE-PROTEIN PHOSPHOTRANSFERASE"/>
    <property type="match status" value="1"/>
</dbReference>
<evidence type="ECO:0000256" key="18">
    <source>
        <dbReference type="PIRSR" id="PIRSR000732-1"/>
    </source>
</evidence>
<evidence type="ECO:0000256" key="20">
    <source>
        <dbReference type="PIRSR" id="PIRSR000732-3"/>
    </source>
</evidence>
<dbReference type="GO" id="GO:0016301">
    <property type="term" value="F:kinase activity"/>
    <property type="evidence" value="ECO:0007669"/>
    <property type="project" value="UniProtKB-KW"/>
</dbReference>
<dbReference type="Gene3D" id="3.20.20.60">
    <property type="entry name" value="Phosphoenolpyruvate-binding domains"/>
    <property type="match status" value="1"/>
</dbReference>
<dbReference type="EMBL" id="CP045798">
    <property type="protein sequence ID" value="QNB45692.1"/>
    <property type="molecule type" value="Genomic_DNA"/>
</dbReference>
<evidence type="ECO:0000256" key="4">
    <source>
        <dbReference type="ARBA" id="ARBA00004496"/>
    </source>
</evidence>
<evidence type="ECO:0000256" key="15">
    <source>
        <dbReference type="ARBA" id="ARBA00022842"/>
    </source>
</evidence>
<keyword evidence="9 17" id="KW-0963">Cytoplasm</keyword>
<evidence type="ECO:0000259" key="23">
    <source>
        <dbReference type="Pfam" id="PF05524"/>
    </source>
</evidence>
<reference evidence="24 25" key="1">
    <citation type="journal article" date="2019" name="Front. Microbiol.">
        <title>Thermoanaerosceptrum fracticalcis gen. nov. sp. nov., a Novel Fumarate-Fermenting Microorganism From a Deep Fractured Carbonate Aquifer of the US Great Basin.</title>
        <authorList>
            <person name="Hamilton-Brehm S.D."/>
            <person name="Stewart L.E."/>
            <person name="Zavarin M."/>
            <person name="Caldwell M."/>
            <person name="Lawson P.A."/>
            <person name="Onstott T.C."/>
            <person name="Grzymski J."/>
            <person name="Neveux I."/>
            <person name="Lollar B.S."/>
            <person name="Russell C.E."/>
            <person name="Moser D.P."/>
        </authorList>
    </citation>
    <scope>NUCLEOTIDE SEQUENCE [LARGE SCALE GENOMIC DNA]</scope>
    <source>
        <strain evidence="24 25">DRI-13</strain>
    </source>
</reference>
<dbReference type="Proteomes" id="UP000515847">
    <property type="component" value="Chromosome"/>
</dbReference>
<dbReference type="GO" id="GO:0005737">
    <property type="term" value="C:cytoplasm"/>
    <property type="evidence" value="ECO:0007669"/>
    <property type="project" value="UniProtKB-SubCell"/>
</dbReference>